<proteinExistence type="predicted"/>
<sequence>MSGCVKRYFCPNKPIKTSGCRSTFYYPNGGSYSGYWLNNKNHGWGVKVTAERQSSDFAGKKEPDGQLIYKGLWNHGKRDGCGSMIRKRGTDLQTIYTGKWMDDMKHGMGKHFYPDGCVYFGEWERNRRHGLGIQWHADGSIYLGEWETGFKHGLGVLFYANGNRYEGHFARGFKNGEGVFYHMHTGQIQKGMWQNDNARVSLMQDAPQIRRNDAVTPLPIPRNCLRYPNQIIRDLFKRFRPHGDKPHRRFNDMVSLEFIHRQRQFASFEERFSSPSGIDIYPNSGFVCTCDCKVY</sequence>
<gene>
    <name evidence="7" type="primary">LOC117570702</name>
</gene>
<reference evidence="7" key="1">
    <citation type="submission" date="2025-08" db="UniProtKB">
        <authorList>
            <consortium name="RefSeq"/>
        </authorList>
    </citation>
    <scope>IDENTIFICATION</scope>
    <source>
        <strain evidence="7">15112-1751.03</strain>
        <tissue evidence="7">Whole Adult</tissue>
    </source>
</reference>
<dbReference type="Gene3D" id="2.20.110.10">
    <property type="entry name" value="Histone H3 K4-specific methyltransferase SET7/9 N-terminal domain"/>
    <property type="match status" value="2"/>
</dbReference>
<protein>
    <recommendedName>
        <fullName evidence="4">MORN repeat-containing protein 3</fullName>
    </recommendedName>
</protein>
<comment type="subcellular location">
    <subcellularLocation>
        <location evidence="1">Cytoplasmic vesicle</location>
        <location evidence="1">Secretory vesicle</location>
        <location evidence="1">Acrosome</location>
    </subcellularLocation>
</comment>
<dbReference type="AlphaFoldDB" id="A0A6P8WXC2"/>
<dbReference type="Proteomes" id="UP000515160">
    <property type="component" value="Chromosome 3"/>
</dbReference>
<evidence type="ECO:0000256" key="2">
    <source>
        <dbReference type="ARBA" id="ARBA00022737"/>
    </source>
</evidence>
<dbReference type="GO" id="GO:0001669">
    <property type="term" value="C:acrosomal vesicle"/>
    <property type="evidence" value="ECO:0007669"/>
    <property type="project" value="UniProtKB-SubCell"/>
</dbReference>
<organism evidence="6 7">
    <name type="scientific">Drosophila albomicans</name>
    <name type="common">Fruit fly</name>
    <dbReference type="NCBI Taxonomy" id="7291"/>
    <lineage>
        <taxon>Eukaryota</taxon>
        <taxon>Metazoa</taxon>
        <taxon>Ecdysozoa</taxon>
        <taxon>Arthropoda</taxon>
        <taxon>Hexapoda</taxon>
        <taxon>Insecta</taxon>
        <taxon>Pterygota</taxon>
        <taxon>Neoptera</taxon>
        <taxon>Endopterygota</taxon>
        <taxon>Diptera</taxon>
        <taxon>Brachycera</taxon>
        <taxon>Muscomorpha</taxon>
        <taxon>Ephydroidea</taxon>
        <taxon>Drosophilidae</taxon>
        <taxon>Drosophila</taxon>
    </lineage>
</organism>
<evidence type="ECO:0000313" key="7">
    <source>
        <dbReference type="RefSeq" id="XP_034108396.1"/>
    </source>
</evidence>
<evidence type="ECO:0000256" key="5">
    <source>
        <dbReference type="ARBA" id="ARBA00045851"/>
    </source>
</evidence>
<dbReference type="InterPro" id="IPR003409">
    <property type="entry name" value="MORN"/>
</dbReference>
<dbReference type="RefSeq" id="XP_034108396.1">
    <property type="nucleotide sequence ID" value="XM_034252505.2"/>
</dbReference>
<evidence type="ECO:0000256" key="4">
    <source>
        <dbReference type="ARBA" id="ARBA00039854"/>
    </source>
</evidence>
<dbReference type="SMART" id="SM00698">
    <property type="entry name" value="MORN"/>
    <property type="match status" value="6"/>
</dbReference>
<comment type="function">
    <text evidence="5">Assembles a suppression complex (suppresome) by tethering SIRT1 and MDM2 to regulate composite modifications of p53/TP53. Confers both deacetylation-mediated functional inactivation, by SIRT1, and ubiquitination-dependent degradation, by MDM2, of p53/TP53, promoting a proliferative and cell survival behaviors. May play a role in the regulation of spermatogenesis.</text>
</comment>
<evidence type="ECO:0000256" key="1">
    <source>
        <dbReference type="ARBA" id="ARBA00004218"/>
    </source>
</evidence>
<evidence type="ECO:0000313" key="6">
    <source>
        <dbReference type="Proteomes" id="UP000515160"/>
    </source>
</evidence>
<dbReference type="FunFam" id="2.20.110.10:FF:000002">
    <property type="entry name" value="Phosphatidylinositol 4-phosphate 5-kinase 8"/>
    <property type="match status" value="1"/>
</dbReference>
<dbReference type="PANTHER" id="PTHR46511:SF1">
    <property type="entry name" value="MORN REPEAT-CONTAINING PROTEIN 3"/>
    <property type="match status" value="1"/>
</dbReference>
<keyword evidence="3" id="KW-0968">Cytoplasmic vesicle</keyword>
<dbReference type="Pfam" id="PF02493">
    <property type="entry name" value="MORN"/>
    <property type="match status" value="5"/>
</dbReference>
<keyword evidence="2" id="KW-0677">Repeat</keyword>
<keyword evidence="6" id="KW-1185">Reference proteome</keyword>
<dbReference type="PANTHER" id="PTHR46511">
    <property type="entry name" value="MORN REPEAT-CONTAINING PROTEIN 3"/>
    <property type="match status" value="1"/>
</dbReference>
<dbReference type="InterPro" id="IPR052472">
    <property type="entry name" value="MORN3"/>
</dbReference>
<name>A0A6P8WXC2_DROAB</name>
<dbReference type="OrthoDB" id="270720at2759"/>
<evidence type="ECO:0000256" key="3">
    <source>
        <dbReference type="ARBA" id="ARBA00023329"/>
    </source>
</evidence>
<accession>A0A6P8WXC2</accession>
<dbReference type="SUPFAM" id="SSF82185">
    <property type="entry name" value="Histone H3 K4-specific methyltransferase SET7/9 N-terminal domain"/>
    <property type="match status" value="2"/>
</dbReference>
<dbReference type="GeneID" id="117570702"/>